<evidence type="ECO:0000256" key="8">
    <source>
        <dbReference type="ARBA" id="ARBA00023008"/>
    </source>
</evidence>
<dbReference type="HAMAP" id="MF_00795">
    <property type="entry name" value="CutC"/>
    <property type="match status" value="1"/>
</dbReference>
<dbReference type="FunFam" id="1.10.340.70:FF:000001">
    <property type="entry name" value="Retrovirus-related Pol polyprotein from transposon gypsy-like Protein"/>
    <property type="match status" value="1"/>
</dbReference>
<accession>A0A6P4ZKR4</accession>
<protein>
    <recommendedName>
        <fullName evidence="5">Copper homeostasis protein cutC homolog</fullName>
    </recommendedName>
    <alternativeName>
        <fullName evidence="10">Gypsy retrotransposon integrase-like protein 1</fullName>
    </alternativeName>
</protein>
<evidence type="ECO:0000256" key="6">
    <source>
        <dbReference type="ARBA" id="ARBA00022490"/>
    </source>
</evidence>
<dbReference type="FunFam" id="3.20.20.380:FF:000002">
    <property type="entry name" value="copper homeostasis protein cutC homolog"/>
    <property type="match status" value="1"/>
</dbReference>
<dbReference type="KEGG" id="bbel:109475482"/>
<evidence type="ECO:0000256" key="12">
    <source>
        <dbReference type="SAM" id="MobiDB-lite"/>
    </source>
</evidence>
<feature type="domain" description="Integrase zinc-binding" evidence="13">
    <location>
        <begin position="118"/>
        <end position="173"/>
    </location>
</feature>
<keyword evidence="14" id="KW-1185">Reference proteome</keyword>
<comment type="function">
    <text evidence="11">May play a role in copper homeostasis. Can bind one Cu(1+) per subunit.</text>
</comment>
<dbReference type="OrthoDB" id="7392499at2759"/>
<sequence>MEAHDLQTISSEMINVIQEQQQQVSPYKKVKTQHPEATSSTTVDVKPGQQQQQKASVEEVLYYLQNGSYPPHFDTLDKMTKKARRHTLYMYAQKFFYEGDTLYYKGKEQKRAKVLFTREEVEQVLGNAHCSGTNGSHLGVKRTQAYVVERFYWRTITEDVKHWVDACPECQIKAARIKTSPELRPNYVCRTVPAGVYNMEVCVDSVESAINAEQGGASRLELCGNLMEGGTTPSLGMLKVVKQKVRIPVFVMIRPRGGDFLYSSVEREVMMVDLCLAKEHGADGIVLGALTENGRIDKDFCAQLIGLARPLPVTFHRAFDMVADPQQALEDVISLGCERLLTSGCDSTVLEGLPTLKKLKKQSRGRIIIVPGGGINERNLPRILKDTGLREFHCSASCFKPSGMVYRNTAVYMGGALRPPEFGYKVASTDRVQTLNQIAKSTVQYSSQVKSSQ</sequence>
<dbReference type="Pfam" id="PF17921">
    <property type="entry name" value="Integrase_H2C2"/>
    <property type="match status" value="1"/>
</dbReference>
<keyword evidence="6" id="KW-0963">Cytoplasm</keyword>
<dbReference type="PANTHER" id="PTHR12598">
    <property type="entry name" value="COPPER HOMEOSTASIS PROTEIN CUTC"/>
    <property type="match status" value="1"/>
</dbReference>
<dbReference type="PANTHER" id="PTHR12598:SF0">
    <property type="entry name" value="COPPER HOMEOSTASIS PROTEIN CUTC HOMOLOG"/>
    <property type="match status" value="1"/>
</dbReference>
<dbReference type="Pfam" id="PF03932">
    <property type="entry name" value="CutC"/>
    <property type="match status" value="1"/>
</dbReference>
<dbReference type="Gene3D" id="1.10.340.70">
    <property type="match status" value="1"/>
</dbReference>
<dbReference type="Gene3D" id="3.20.20.380">
    <property type="entry name" value="Copper homeostasis (CutC) domain"/>
    <property type="match status" value="1"/>
</dbReference>
<dbReference type="Proteomes" id="UP000515135">
    <property type="component" value="Unplaced"/>
</dbReference>
<comment type="subcellular location">
    <subcellularLocation>
        <location evidence="2">Cytoplasm</location>
    </subcellularLocation>
    <subcellularLocation>
        <location evidence="1">Nucleus</location>
    </subcellularLocation>
</comment>
<keyword evidence="7" id="KW-0479">Metal-binding</keyword>
<dbReference type="SUPFAM" id="SSF110395">
    <property type="entry name" value="CutC-like"/>
    <property type="match status" value="1"/>
</dbReference>
<dbReference type="InterPro" id="IPR036822">
    <property type="entry name" value="CutC-like_dom_sf"/>
</dbReference>
<evidence type="ECO:0000313" key="14">
    <source>
        <dbReference type="Proteomes" id="UP000515135"/>
    </source>
</evidence>
<dbReference type="GO" id="GO:0005507">
    <property type="term" value="F:copper ion binding"/>
    <property type="evidence" value="ECO:0007669"/>
    <property type="project" value="TreeGrafter"/>
</dbReference>
<proteinExistence type="inferred from homology"/>
<dbReference type="AlphaFoldDB" id="A0A6P4ZKR4"/>
<feature type="compositionally biased region" description="Polar residues" evidence="12">
    <location>
        <begin position="35"/>
        <end position="50"/>
    </location>
</feature>
<comment type="similarity">
    <text evidence="3">Belongs to the CutC family.</text>
</comment>
<feature type="region of interest" description="Disordered" evidence="12">
    <location>
        <begin position="31"/>
        <end position="50"/>
    </location>
</feature>
<dbReference type="GO" id="GO:0005634">
    <property type="term" value="C:nucleus"/>
    <property type="evidence" value="ECO:0007669"/>
    <property type="project" value="UniProtKB-SubCell"/>
</dbReference>
<evidence type="ECO:0000256" key="9">
    <source>
        <dbReference type="ARBA" id="ARBA00023242"/>
    </source>
</evidence>
<name>A0A6P4ZKR4_BRABE</name>
<dbReference type="RefSeq" id="XP_019631667.1">
    <property type="nucleotide sequence ID" value="XM_019776108.1"/>
</dbReference>
<evidence type="ECO:0000256" key="5">
    <source>
        <dbReference type="ARBA" id="ARBA00019014"/>
    </source>
</evidence>
<evidence type="ECO:0000256" key="2">
    <source>
        <dbReference type="ARBA" id="ARBA00004496"/>
    </source>
</evidence>
<reference evidence="15" key="1">
    <citation type="submission" date="2025-08" db="UniProtKB">
        <authorList>
            <consortium name="RefSeq"/>
        </authorList>
    </citation>
    <scope>IDENTIFICATION</scope>
    <source>
        <tissue evidence="15">Gonad</tissue>
    </source>
</reference>
<dbReference type="InterPro" id="IPR005627">
    <property type="entry name" value="CutC-like"/>
</dbReference>
<dbReference type="GeneID" id="109475482"/>
<keyword evidence="9" id="KW-0539">Nucleus</keyword>
<evidence type="ECO:0000256" key="1">
    <source>
        <dbReference type="ARBA" id="ARBA00004123"/>
    </source>
</evidence>
<evidence type="ECO:0000256" key="10">
    <source>
        <dbReference type="ARBA" id="ARBA00039658"/>
    </source>
</evidence>
<dbReference type="GO" id="GO:0005737">
    <property type="term" value="C:cytoplasm"/>
    <property type="evidence" value="ECO:0007669"/>
    <property type="project" value="UniProtKB-SubCell"/>
</dbReference>
<gene>
    <name evidence="15" type="primary">LOC109475482</name>
</gene>
<evidence type="ECO:0000256" key="11">
    <source>
        <dbReference type="ARBA" id="ARBA00055012"/>
    </source>
</evidence>
<evidence type="ECO:0000259" key="13">
    <source>
        <dbReference type="Pfam" id="PF17921"/>
    </source>
</evidence>
<dbReference type="InterPro" id="IPR041588">
    <property type="entry name" value="Integrase_H2C2"/>
</dbReference>
<evidence type="ECO:0000256" key="4">
    <source>
        <dbReference type="ARBA" id="ARBA00011881"/>
    </source>
</evidence>
<evidence type="ECO:0000313" key="15">
    <source>
        <dbReference type="RefSeq" id="XP_019631667.1"/>
    </source>
</evidence>
<evidence type="ECO:0000256" key="7">
    <source>
        <dbReference type="ARBA" id="ARBA00022723"/>
    </source>
</evidence>
<keyword evidence="8" id="KW-0186">Copper</keyword>
<comment type="subunit">
    <text evidence="4">Homotetramer.</text>
</comment>
<organism evidence="14 15">
    <name type="scientific">Branchiostoma belcheri</name>
    <name type="common">Amphioxus</name>
    <dbReference type="NCBI Taxonomy" id="7741"/>
    <lineage>
        <taxon>Eukaryota</taxon>
        <taxon>Metazoa</taxon>
        <taxon>Chordata</taxon>
        <taxon>Cephalochordata</taxon>
        <taxon>Leptocardii</taxon>
        <taxon>Amphioxiformes</taxon>
        <taxon>Branchiostomatidae</taxon>
        <taxon>Branchiostoma</taxon>
    </lineage>
</organism>
<evidence type="ECO:0000256" key="3">
    <source>
        <dbReference type="ARBA" id="ARBA00007768"/>
    </source>
</evidence>